<gene>
    <name evidence="2" type="ORF">RhiirA4_186551</name>
</gene>
<feature type="transmembrane region" description="Helical" evidence="1">
    <location>
        <begin position="141"/>
        <end position="160"/>
    </location>
</feature>
<dbReference type="AlphaFoldDB" id="A0A2I1GI95"/>
<keyword evidence="3" id="KW-1185">Reference proteome</keyword>
<accession>A0A2I1GI95</accession>
<evidence type="ECO:0000313" key="2">
    <source>
        <dbReference type="EMBL" id="PKY46331.1"/>
    </source>
</evidence>
<name>A0A2I1GI95_9GLOM</name>
<evidence type="ECO:0000256" key="1">
    <source>
        <dbReference type="SAM" id="Phobius"/>
    </source>
</evidence>
<protein>
    <submittedName>
        <fullName evidence="2">Uncharacterized protein</fullName>
    </submittedName>
</protein>
<dbReference type="Proteomes" id="UP000234323">
    <property type="component" value="Unassembled WGS sequence"/>
</dbReference>
<feature type="transmembrane region" description="Helical" evidence="1">
    <location>
        <begin position="7"/>
        <end position="34"/>
    </location>
</feature>
<keyword evidence="1" id="KW-1133">Transmembrane helix</keyword>
<sequence>MVITRILLLIDCVTFFFFSILFDFLALLCGYTFLYSVRDHLVTITIKEETITDRADINKVDTNRVVGTSKVDINKVVIDKEPTNRITINKAVADIHRIADINKAELVTLMLLIVILQDISKLVILPTLIIPRHNNKLLIKIRQMIMFRTLLVVILVPIHME</sequence>
<keyword evidence="1" id="KW-0472">Membrane</keyword>
<comment type="caution">
    <text evidence="2">The sequence shown here is derived from an EMBL/GenBank/DDBJ whole genome shotgun (WGS) entry which is preliminary data.</text>
</comment>
<evidence type="ECO:0000313" key="3">
    <source>
        <dbReference type="Proteomes" id="UP000234323"/>
    </source>
</evidence>
<dbReference type="EMBL" id="LLXI01000446">
    <property type="protein sequence ID" value="PKY46331.1"/>
    <property type="molecule type" value="Genomic_DNA"/>
</dbReference>
<keyword evidence="1" id="KW-0812">Transmembrane</keyword>
<proteinExistence type="predicted"/>
<organism evidence="2 3">
    <name type="scientific">Rhizophagus irregularis</name>
    <dbReference type="NCBI Taxonomy" id="588596"/>
    <lineage>
        <taxon>Eukaryota</taxon>
        <taxon>Fungi</taxon>
        <taxon>Fungi incertae sedis</taxon>
        <taxon>Mucoromycota</taxon>
        <taxon>Glomeromycotina</taxon>
        <taxon>Glomeromycetes</taxon>
        <taxon>Glomerales</taxon>
        <taxon>Glomeraceae</taxon>
        <taxon>Rhizophagus</taxon>
    </lineage>
</organism>
<reference evidence="2 3" key="1">
    <citation type="submission" date="2015-10" db="EMBL/GenBank/DDBJ databases">
        <title>Genome analyses suggest a sexual origin of heterokaryosis in a supposedly ancient asexual fungus.</title>
        <authorList>
            <person name="Ropars J."/>
            <person name="Sedzielewska K."/>
            <person name="Noel J."/>
            <person name="Charron P."/>
            <person name="Farinelli L."/>
            <person name="Marton T."/>
            <person name="Kruger M."/>
            <person name="Pelin A."/>
            <person name="Brachmann A."/>
            <person name="Corradi N."/>
        </authorList>
    </citation>
    <scope>NUCLEOTIDE SEQUENCE [LARGE SCALE GENOMIC DNA]</scope>
    <source>
        <strain evidence="2 3">A4</strain>
    </source>
</reference>
<feature type="transmembrane region" description="Helical" evidence="1">
    <location>
        <begin position="106"/>
        <end position="129"/>
    </location>
</feature>